<gene>
    <name evidence="7" type="ORF">ANANG_G00042170</name>
</gene>
<evidence type="ECO:0000259" key="6">
    <source>
        <dbReference type="PROSITE" id="PS50172"/>
    </source>
</evidence>
<dbReference type="GO" id="GO:0000724">
    <property type="term" value="P:double-strand break repair via homologous recombination"/>
    <property type="evidence" value="ECO:0007669"/>
    <property type="project" value="TreeGrafter"/>
</dbReference>
<keyword evidence="5" id="KW-0539">Nucleus</keyword>
<evidence type="ECO:0000256" key="3">
    <source>
        <dbReference type="ARBA" id="ARBA00022763"/>
    </source>
</evidence>
<evidence type="ECO:0000256" key="2">
    <source>
        <dbReference type="ARBA" id="ARBA00022737"/>
    </source>
</evidence>
<dbReference type="PROSITE" id="PS50172">
    <property type="entry name" value="BRCT"/>
    <property type="match status" value="1"/>
</dbReference>
<keyword evidence="2" id="KW-0677">Repeat</keyword>
<comment type="subcellular location">
    <subcellularLocation>
        <location evidence="1">Nucleus</location>
    </subcellularLocation>
</comment>
<dbReference type="GO" id="GO:0004842">
    <property type="term" value="F:ubiquitin-protein transferase activity"/>
    <property type="evidence" value="ECO:0007669"/>
    <property type="project" value="TreeGrafter"/>
</dbReference>
<dbReference type="InterPro" id="IPR036420">
    <property type="entry name" value="BRCT_dom_sf"/>
</dbReference>
<dbReference type="GO" id="GO:0070531">
    <property type="term" value="C:BRCA1-A complex"/>
    <property type="evidence" value="ECO:0007669"/>
    <property type="project" value="TreeGrafter"/>
</dbReference>
<name>A0A9D3S4W6_ANGAN</name>
<evidence type="ECO:0000313" key="7">
    <source>
        <dbReference type="EMBL" id="KAG5854848.1"/>
    </source>
</evidence>
<dbReference type="GO" id="GO:0007095">
    <property type="term" value="P:mitotic G2 DNA damage checkpoint signaling"/>
    <property type="evidence" value="ECO:0007669"/>
    <property type="project" value="TreeGrafter"/>
</dbReference>
<feature type="domain" description="BRCT" evidence="6">
    <location>
        <begin position="1"/>
        <end position="74"/>
    </location>
</feature>
<comment type="caution">
    <text evidence="7">The sequence shown here is derived from an EMBL/GenBank/DDBJ whole genome shotgun (WGS) entry which is preliminary data.</text>
</comment>
<evidence type="ECO:0000256" key="4">
    <source>
        <dbReference type="ARBA" id="ARBA00023204"/>
    </source>
</evidence>
<dbReference type="Gene3D" id="3.40.50.10190">
    <property type="entry name" value="BRCT domain"/>
    <property type="match status" value="1"/>
</dbReference>
<dbReference type="SUPFAM" id="SSF52113">
    <property type="entry name" value="BRCT domain"/>
    <property type="match status" value="1"/>
</dbReference>
<evidence type="ECO:0000256" key="1">
    <source>
        <dbReference type="ARBA" id="ARBA00004123"/>
    </source>
</evidence>
<dbReference type="PANTHER" id="PTHR13763:SF0">
    <property type="entry name" value="BREAST CANCER TYPE 1 SUSCEPTIBILITY PROTEIN"/>
    <property type="match status" value="1"/>
</dbReference>
<evidence type="ECO:0000313" key="8">
    <source>
        <dbReference type="Proteomes" id="UP001044222"/>
    </source>
</evidence>
<dbReference type="EMBL" id="JAFIRN010000002">
    <property type="protein sequence ID" value="KAG5854848.1"/>
    <property type="molecule type" value="Genomic_DNA"/>
</dbReference>
<dbReference type="AlphaFoldDB" id="A0A9D3S4W6"/>
<proteinExistence type="predicted"/>
<evidence type="ECO:0000256" key="5">
    <source>
        <dbReference type="ARBA" id="ARBA00023242"/>
    </source>
</evidence>
<dbReference type="InterPro" id="IPR031099">
    <property type="entry name" value="BRCA1-associated"/>
</dbReference>
<sequence>MEWMAELCGAKVVKDPLLFTGKQRSTQLVVVQPDAEESHAGYRALQKRALVVSRGWLLDSVATYTLQNVDEYRV</sequence>
<dbReference type="GO" id="GO:0043009">
    <property type="term" value="P:chordate embryonic development"/>
    <property type="evidence" value="ECO:0007669"/>
    <property type="project" value="TreeGrafter"/>
</dbReference>
<dbReference type="GO" id="GO:0031436">
    <property type="term" value="C:BRCA1-BARD1 complex"/>
    <property type="evidence" value="ECO:0007669"/>
    <property type="project" value="TreeGrafter"/>
</dbReference>
<keyword evidence="4" id="KW-0234">DNA repair</keyword>
<dbReference type="Proteomes" id="UP001044222">
    <property type="component" value="Unassembled WGS sequence"/>
</dbReference>
<dbReference type="GO" id="GO:0045944">
    <property type="term" value="P:positive regulation of transcription by RNA polymerase II"/>
    <property type="evidence" value="ECO:0007669"/>
    <property type="project" value="TreeGrafter"/>
</dbReference>
<dbReference type="PANTHER" id="PTHR13763">
    <property type="entry name" value="BREAST CANCER TYPE 1 SUSCEPTIBILITY PROTEIN BRCA1"/>
    <property type="match status" value="1"/>
</dbReference>
<accession>A0A9D3S4W6</accession>
<keyword evidence="3" id="KW-0227">DNA damage</keyword>
<keyword evidence="8" id="KW-1185">Reference proteome</keyword>
<organism evidence="7 8">
    <name type="scientific">Anguilla anguilla</name>
    <name type="common">European freshwater eel</name>
    <name type="synonym">Muraena anguilla</name>
    <dbReference type="NCBI Taxonomy" id="7936"/>
    <lineage>
        <taxon>Eukaryota</taxon>
        <taxon>Metazoa</taxon>
        <taxon>Chordata</taxon>
        <taxon>Craniata</taxon>
        <taxon>Vertebrata</taxon>
        <taxon>Euteleostomi</taxon>
        <taxon>Actinopterygii</taxon>
        <taxon>Neopterygii</taxon>
        <taxon>Teleostei</taxon>
        <taxon>Anguilliformes</taxon>
        <taxon>Anguillidae</taxon>
        <taxon>Anguilla</taxon>
    </lineage>
</organism>
<dbReference type="InterPro" id="IPR001357">
    <property type="entry name" value="BRCT_dom"/>
</dbReference>
<reference evidence="7" key="1">
    <citation type="submission" date="2021-01" db="EMBL/GenBank/DDBJ databases">
        <title>A chromosome-scale assembly of European eel, Anguilla anguilla.</title>
        <authorList>
            <person name="Henkel C."/>
            <person name="Jong-Raadsen S.A."/>
            <person name="Dufour S."/>
            <person name="Weltzien F.-A."/>
            <person name="Palstra A.P."/>
            <person name="Pelster B."/>
            <person name="Spaink H.P."/>
            <person name="Van Den Thillart G.E."/>
            <person name="Jansen H."/>
            <person name="Zahm M."/>
            <person name="Klopp C."/>
            <person name="Cedric C."/>
            <person name="Louis A."/>
            <person name="Berthelot C."/>
            <person name="Parey E."/>
            <person name="Roest Crollius H."/>
            <person name="Montfort J."/>
            <person name="Robinson-Rechavi M."/>
            <person name="Bucao C."/>
            <person name="Bouchez O."/>
            <person name="Gislard M."/>
            <person name="Lluch J."/>
            <person name="Milhes M."/>
            <person name="Lampietro C."/>
            <person name="Lopez Roques C."/>
            <person name="Donnadieu C."/>
            <person name="Braasch I."/>
            <person name="Desvignes T."/>
            <person name="Postlethwait J."/>
            <person name="Bobe J."/>
            <person name="Guiguen Y."/>
            <person name="Dirks R."/>
        </authorList>
    </citation>
    <scope>NUCLEOTIDE SEQUENCE</scope>
    <source>
        <strain evidence="7">Tag_6206</strain>
        <tissue evidence="7">Liver</tissue>
    </source>
</reference>
<protein>
    <recommendedName>
        <fullName evidence="6">BRCT domain-containing protein</fullName>
    </recommendedName>
</protein>